<dbReference type="EnsemblBacteria" id="ABX13292">
    <property type="protein sequence ID" value="ABX13292"/>
    <property type="gene ID" value="Nmar_1396"/>
</dbReference>
<dbReference type="HOGENOM" id="CLU_1040523_0_0_2"/>
<dbReference type="KEGG" id="nmr:Nmar_1396"/>
<dbReference type="Proteomes" id="UP000000792">
    <property type="component" value="Chromosome"/>
</dbReference>
<organism evidence="2 3">
    <name type="scientific">Nitrosopumilus maritimus (strain SCM1)</name>
    <dbReference type="NCBI Taxonomy" id="436308"/>
    <lineage>
        <taxon>Archaea</taxon>
        <taxon>Nitrososphaerota</taxon>
        <taxon>Nitrososphaeria</taxon>
        <taxon>Nitrosopumilales</taxon>
        <taxon>Nitrosopumilaceae</taxon>
        <taxon>Nitrosopumilus</taxon>
    </lineage>
</organism>
<name>A9A3N0_NITMS</name>
<dbReference type="eggNOG" id="arCOG04153">
    <property type="taxonomic scope" value="Archaea"/>
</dbReference>
<evidence type="ECO:0000256" key="1">
    <source>
        <dbReference type="SAM" id="MobiDB-lite"/>
    </source>
</evidence>
<keyword evidence="3" id="KW-1185">Reference proteome</keyword>
<feature type="region of interest" description="Disordered" evidence="1">
    <location>
        <begin position="18"/>
        <end position="160"/>
    </location>
</feature>
<protein>
    <submittedName>
        <fullName evidence="2">Uncharacterized protein</fullName>
    </submittedName>
</protein>
<feature type="compositionally biased region" description="Acidic residues" evidence="1">
    <location>
        <begin position="148"/>
        <end position="160"/>
    </location>
</feature>
<dbReference type="RefSeq" id="WP_012215779.1">
    <property type="nucleotide sequence ID" value="NC_010085.1"/>
</dbReference>
<dbReference type="STRING" id="436308.Nmar_1396"/>
<dbReference type="AlphaFoldDB" id="A9A3N0"/>
<dbReference type="InParanoid" id="A9A3N0"/>
<sequence length="291" mass="33368">MAKKKEELVDEAKKIKAEIDALKKKTEILDSKPKKSTKKAEAKPTKKTTKKAEAKPTKKTTKKAEAKPTKKTTKKAEAKPTKKTTKKAEAKPTKKTTKKAEAKPTKKTTKKAEAKPTKKTTKKAEAKPEKPKKLTKKELEEQKRIEELTPEEELEEQLSDEEIENFQIEKVDMERLTNKVCDILAERESEGMFQSELWKKLKLTSRDGSRLSLKLERIGFITREKMLEKNRWTYKLILKKTPISTQSIENSPCLVCPVEQKCSLEGEISPRNCQFIEDWVIAEMKKPAKAK</sequence>
<dbReference type="GeneID" id="70686668"/>
<reference evidence="2 3" key="1">
    <citation type="journal article" date="2010" name="Proc. Natl. Acad. Sci. U.S.A.">
        <title>Nitrosopumilus maritimus genome reveals unique mechanisms for nitrification and autotrophy in globally distributed marine crenarchaea.</title>
        <authorList>
            <person name="Walker C.B."/>
            <person name="de la Torre J.R."/>
            <person name="Klotz M.G."/>
            <person name="Urakawa H."/>
            <person name="Pinel N."/>
            <person name="Arp D.J."/>
            <person name="Brochier-Armanet C."/>
            <person name="Chain P.S."/>
            <person name="Chan P.P."/>
            <person name="Gollabgir A."/>
            <person name="Hemp J."/>
            <person name="Hugler M."/>
            <person name="Karr E.A."/>
            <person name="Konneke M."/>
            <person name="Shin M."/>
            <person name="Lawton T.J."/>
            <person name="Lowe T."/>
            <person name="Martens-Habbena W."/>
            <person name="Sayavedra-Soto L.A."/>
            <person name="Lang D."/>
            <person name="Sievert S.M."/>
            <person name="Rosenzweig A.C."/>
            <person name="Manning G."/>
            <person name="Stahl D.A."/>
        </authorList>
    </citation>
    <scope>NUCLEOTIDE SEQUENCE [LARGE SCALE GENOMIC DNA]</scope>
    <source>
        <strain evidence="2 3">SCM1</strain>
    </source>
</reference>
<gene>
    <name evidence="2" type="ordered locus">Nmar_1396</name>
</gene>
<evidence type="ECO:0000313" key="3">
    <source>
        <dbReference type="Proteomes" id="UP000000792"/>
    </source>
</evidence>
<proteinExistence type="predicted"/>
<evidence type="ECO:0000313" key="2">
    <source>
        <dbReference type="EMBL" id="ABX13292.1"/>
    </source>
</evidence>
<accession>A9A3N0</accession>
<dbReference type="EMBL" id="CP000866">
    <property type="protein sequence ID" value="ABX13292.1"/>
    <property type="molecule type" value="Genomic_DNA"/>
</dbReference>
<feature type="compositionally biased region" description="Basic and acidic residues" evidence="1">
    <location>
        <begin position="18"/>
        <end position="147"/>
    </location>
</feature>